<gene>
    <name evidence="1" type="ORF">SDC9_111371</name>
</gene>
<accession>A0A645BRQ1</accession>
<evidence type="ECO:0000313" key="1">
    <source>
        <dbReference type="EMBL" id="MPM64484.1"/>
    </source>
</evidence>
<sequence>MNAVDNEGDGFFAQGSGGIFQQDHKLISAQAGGSIADAQALLQALGDHHEQIITNGMPHAVIDGFELVNVQEQDGISNLIIGL</sequence>
<protein>
    <submittedName>
        <fullName evidence="1">Uncharacterized protein</fullName>
    </submittedName>
</protein>
<name>A0A645BRQ1_9ZZZZ</name>
<reference evidence="1" key="1">
    <citation type="submission" date="2019-08" db="EMBL/GenBank/DDBJ databases">
        <authorList>
            <person name="Kucharzyk K."/>
            <person name="Murdoch R.W."/>
            <person name="Higgins S."/>
            <person name="Loffler F."/>
        </authorList>
    </citation>
    <scope>NUCLEOTIDE SEQUENCE</scope>
</reference>
<dbReference type="AlphaFoldDB" id="A0A645BRQ1"/>
<organism evidence="1">
    <name type="scientific">bioreactor metagenome</name>
    <dbReference type="NCBI Taxonomy" id="1076179"/>
    <lineage>
        <taxon>unclassified sequences</taxon>
        <taxon>metagenomes</taxon>
        <taxon>ecological metagenomes</taxon>
    </lineage>
</organism>
<comment type="caution">
    <text evidence="1">The sequence shown here is derived from an EMBL/GenBank/DDBJ whole genome shotgun (WGS) entry which is preliminary data.</text>
</comment>
<proteinExistence type="predicted"/>
<dbReference type="EMBL" id="VSSQ01019981">
    <property type="protein sequence ID" value="MPM64484.1"/>
    <property type="molecule type" value="Genomic_DNA"/>
</dbReference>